<dbReference type="EMBL" id="MU853223">
    <property type="protein sequence ID" value="KAK4128583.1"/>
    <property type="molecule type" value="Genomic_DNA"/>
</dbReference>
<evidence type="ECO:0000313" key="1">
    <source>
        <dbReference type="EMBL" id="KAK4128583.1"/>
    </source>
</evidence>
<dbReference type="GeneID" id="87828472"/>
<gene>
    <name evidence="1" type="ORF">N657DRAFT_639067</name>
</gene>
<comment type="caution">
    <text evidence="1">The sequence shown here is derived from an EMBL/GenBank/DDBJ whole genome shotgun (WGS) entry which is preliminary data.</text>
</comment>
<dbReference type="Proteomes" id="UP001302602">
    <property type="component" value="Unassembled WGS sequence"/>
</dbReference>
<reference evidence="1" key="2">
    <citation type="submission" date="2023-05" db="EMBL/GenBank/DDBJ databases">
        <authorList>
            <consortium name="Lawrence Berkeley National Laboratory"/>
            <person name="Steindorff A."/>
            <person name="Hensen N."/>
            <person name="Bonometti L."/>
            <person name="Westerberg I."/>
            <person name="Brannstrom I.O."/>
            <person name="Guillou S."/>
            <person name="Cros-Aarteil S."/>
            <person name="Calhoun S."/>
            <person name="Haridas S."/>
            <person name="Kuo A."/>
            <person name="Mondo S."/>
            <person name="Pangilinan J."/>
            <person name="Riley R."/>
            <person name="Labutti K."/>
            <person name="Andreopoulos B."/>
            <person name="Lipzen A."/>
            <person name="Chen C."/>
            <person name="Yanf M."/>
            <person name="Daum C."/>
            <person name="Ng V."/>
            <person name="Clum A."/>
            <person name="Ohm R."/>
            <person name="Martin F."/>
            <person name="Silar P."/>
            <person name="Natvig D."/>
            <person name="Lalanne C."/>
            <person name="Gautier V."/>
            <person name="Ament-Velasquez S.L."/>
            <person name="Kruys A."/>
            <person name="Hutchinson M.I."/>
            <person name="Powell A.J."/>
            <person name="Barry K."/>
            <person name="Miller A.N."/>
            <person name="Grigoriev I.V."/>
            <person name="Debuchy R."/>
            <person name="Gladieux P."/>
            <person name="Thoren M.H."/>
            <person name="Johannesson H."/>
        </authorList>
    </citation>
    <scope>NUCLEOTIDE SEQUENCE</scope>
    <source>
        <strain evidence="1">CBS 731.68</strain>
    </source>
</reference>
<evidence type="ECO:0000313" key="2">
    <source>
        <dbReference type="Proteomes" id="UP001302602"/>
    </source>
</evidence>
<protein>
    <submittedName>
        <fullName evidence="1">Uncharacterized protein</fullName>
    </submittedName>
</protein>
<organism evidence="1 2">
    <name type="scientific">Parathielavia appendiculata</name>
    <dbReference type="NCBI Taxonomy" id="2587402"/>
    <lineage>
        <taxon>Eukaryota</taxon>
        <taxon>Fungi</taxon>
        <taxon>Dikarya</taxon>
        <taxon>Ascomycota</taxon>
        <taxon>Pezizomycotina</taxon>
        <taxon>Sordariomycetes</taxon>
        <taxon>Sordariomycetidae</taxon>
        <taxon>Sordariales</taxon>
        <taxon>Chaetomiaceae</taxon>
        <taxon>Parathielavia</taxon>
    </lineage>
</organism>
<dbReference type="AlphaFoldDB" id="A0AAN6U8W3"/>
<accession>A0AAN6U8W3</accession>
<sequence>MAKTLLALGATSAQADMNGVTACRQQFSLLADCSYPFMAVSGAILLPETAH</sequence>
<reference evidence="1" key="1">
    <citation type="journal article" date="2023" name="Mol. Phylogenet. Evol.">
        <title>Genome-scale phylogeny and comparative genomics of the fungal order Sordariales.</title>
        <authorList>
            <person name="Hensen N."/>
            <person name="Bonometti L."/>
            <person name="Westerberg I."/>
            <person name="Brannstrom I.O."/>
            <person name="Guillou S."/>
            <person name="Cros-Aarteil S."/>
            <person name="Calhoun S."/>
            <person name="Haridas S."/>
            <person name="Kuo A."/>
            <person name="Mondo S."/>
            <person name="Pangilinan J."/>
            <person name="Riley R."/>
            <person name="LaButti K."/>
            <person name="Andreopoulos B."/>
            <person name="Lipzen A."/>
            <person name="Chen C."/>
            <person name="Yan M."/>
            <person name="Daum C."/>
            <person name="Ng V."/>
            <person name="Clum A."/>
            <person name="Steindorff A."/>
            <person name="Ohm R.A."/>
            <person name="Martin F."/>
            <person name="Silar P."/>
            <person name="Natvig D.O."/>
            <person name="Lalanne C."/>
            <person name="Gautier V."/>
            <person name="Ament-Velasquez S.L."/>
            <person name="Kruys A."/>
            <person name="Hutchinson M.I."/>
            <person name="Powell A.J."/>
            <person name="Barry K."/>
            <person name="Miller A.N."/>
            <person name="Grigoriev I.V."/>
            <person name="Debuchy R."/>
            <person name="Gladieux P."/>
            <person name="Hiltunen Thoren M."/>
            <person name="Johannesson H."/>
        </authorList>
    </citation>
    <scope>NUCLEOTIDE SEQUENCE</scope>
    <source>
        <strain evidence="1">CBS 731.68</strain>
    </source>
</reference>
<dbReference type="RefSeq" id="XP_062652354.1">
    <property type="nucleotide sequence ID" value="XM_062791703.1"/>
</dbReference>
<keyword evidence="2" id="KW-1185">Reference proteome</keyword>
<name>A0AAN6U8W3_9PEZI</name>
<proteinExistence type="predicted"/>